<keyword evidence="2" id="KW-1185">Reference proteome</keyword>
<gene>
    <name evidence="1" type="ORF">TZ00_00455</name>
</gene>
<dbReference type="PANTHER" id="PTHR10151:SF120">
    <property type="entry name" value="BIS(5'-ADENOSYL)-TRIPHOSPHATASE"/>
    <property type="match status" value="1"/>
</dbReference>
<dbReference type="SUPFAM" id="SSF53649">
    <property type="entry name" value="Alkaline phosphatase-like"/>
    <property type="match status" value="1"/>
</dbReference>
<dbReference type="Proteomes" id="UP000032503">
    <property type="component" value="Unassembled WGS sequence"/>
</dbReference>
<evidence type="ECO:0008006" key="3">
    <source>
        <dbReference type="Google" id="ProtNLM"/>
    </source>
</evidence>
<reference evidence="1 2" key="1">
    <citation type="journal article" date="2001" name="Int. J. Syst. Evol. Microbiol.">
        <title>Agreia bicolorata gen. nov., sp. nov., to accommodate actinobacteria isolated from narrow reed grass infected by the nematode Heteroanguina graminophila.</title>
        <authorList>
            <person name="Evtushenko L.I."/>
            <person name="Dorofeeva L.V."/>
            <person name="Dobrovolskaya T.G."/>
            <person name="Streshinskaya G.M."/>
            <person name="Subbotin S.A."/>
            <person name="Tiedje J.M."/>
        </authorList>
    </citation>
    <scope>NUCLEOTIDE SEQUENCE [LARGE SCALE GENOMIC DNA]</scope>
    <source>
        <strain evidence="1 2">VKM Ac-1804</strain>
    </source>
</reference>
<dbReference type="PANTHER" id="PTHR10151">
    <property type="entry name" value="ECTONUCLEOTIDE PYROPHOSPHATASE/PHOSPHODIESTERASE"/>
    <property type="match status" value="1"/>
</dbReference>
<proteinExistence type="predicted"/>
<evidence type="ECO:0000313" key="2">
    <source>
        <dbReference type="Proteomes" id="UP000032503"/>
    </source>
</evidence>
<dbReference type="EMBL" id="JYFC01000001">
    <property type="protein sequence ID" value="KJC65850.1"/>
    <property type="molecule type" value="Genomic_DNA"/>
</dbReference>
<dbReference type="Pfam" id="PF01663">
    <property type="entry name" value="Phosphodiest"/>
    <property type="match status" value="1"/>
</dbReference>
<dbReference type="InterPro" id="IPR002591">
    <property type="entry name" value="Phosphodiest/P_Trfase"/>
</dbReference>
<evidence type="ECO:0000313" key="1">
    <source>
        <dbReference type="EMBL" id="KJC65850.1"/>
    </source>
</evidence>
<name>A0ABR5CJK8_9MICO</name>
<sequence length="380" mass="41263">MPPMLPATRSDEPRLSDVLPSCLAAVTSEDNRLGLPAVSKAVVVLVDGLGASALRQRTGHARFLASRFFKKATLVSGFPTTTAAALASLTTGASPGQHGLVGYSALVPASQRVANQLTGWAADMEPSVWQRRSTVFEHATAAGISAMAVGPRRYESSGFTDAVLRGAHYLAADSISERFEVARSVLDRDARSISYVYVPELDMTAHAHGWQSDRWTHLLEELDSAMQSFVRTLRTDEGVLLTADHGVVDVPQTSQVLFGTDAQMKGVVHVAGDPRCLQLHLESDISADTRQTVLDAWRASEGHRAWVLTRDEAIDAGWFGEVADAVRPRIGDIIVAAAKNVVYYDVRKPHDPSRRMIGQHGSWSSDELIVPLLRFGAFER</sequence>
<organism evidence="1 2">
    <name type="scientific">Agreia bicolorata</name>
    <dbReference type="NCBI Taxonomy" id="110935"/>
    <lineage>
        <taxon>Bacteria</taxon>
        <taxon>Bacillati</taxon>
        <taxon>Actinomycetota</taxon>
        <taxon>Actinomycetes</taxon>
        <taxon>Micrococcales</taxon>
        <taxon>Microbacteriaceae</taxon>
        <taxon>Agreia</taxon>
    </lineage>
</organism>
<dbReference type="Gene3D" id="3.40.720.10">
    <property type="entry name" value="Alkaline Phosphatase, subunit A"/>
    <property type="match status" value="1"/>
</dbReference>
<accession>A0ABR5CJK8</accession>
<comment type="caution">
    <text evidence="1">The sequence shown here is derived from an EMBL/GenBank/DDBJ whole genome shotgun (WGS) entry which is preliminary data.</text>
</comment>
<dbReference type="InterPro" id="IPR017850">
    <property type="entry name" value="Alkaline_phosphatase_core_sf"/>
</dbReference>
<protein>
    <recommendedName>
        <fullName evidence="3">Type I phosphodiesterase / nucleotide pyrophosphatase</fullName>
    </recommendedName>
</protein>